<evidence type="ECO:0000313" key="8">
    <source>
        <dbReference type="EnsemblMetazoa" id="Aqu2.1.06038_001"/>
    </source>
</evidence>
<feature type="compositionally biased region" description="Basic and acidic residues" evidence="6">
    <location>
        <begin position="70"/>
        <end position="82"/>
    </location>
</feature>
<dbReference type="InterPro" id="IPR008978">
    <property type="entry name" value="HSP20-like_chaperone"/>
</dbReference>
<dbReference type="EnsemblMetazoa" id="Aqu2.1.06038_001">
    <property type="protein sequence ID" value="Aqu2.1.06038_001"/>
    <property type="gene ID" value="Aqu2.1.06038"/>
</dbReference>
<protein>
    <recommendedName>
        <fullName evidence="3">NudC domain-containing protein 1</fullName>
    </recommendedName>
</protein>
<evidence type="ECO:0000256" key="5">
    <source>
        <dbReference type="ARBA" id="ARBA00023242"/>
    </source>
</evidence>
<dbReference type="OrthoDB" id="2254916at2759"/>
<accession>A0A1X7SVA9</accession>
<dbReference type="GO" id="GO:0005737">
    <property type="term" value="C:cytoplasm"/>
    <property type="evidence" value="ECO:0007669"/>
    <property type="project" value="UniProtKB-SubCell"/>
</dbReference>
<dbReference type="AlphaFoldDB" id="A0A1X7SVA9"/>
<reference evidence="8" key="1">
    <citation type="submission" date="2017-05" db="UniProtKB">
        <authorList>
            <consortium name="EnsemblMetazoa"/>
        </authorList>
    </citation>
    <scope>IDENTIFICATION</scope>
</reference>
<evidence type="ECO:0000256" key="6">
    <source>
        <dbReference type="SAM" id="MobiDB-lite"/>
    </source>
</evidence>
<evidence type="ECO:0000256" key="2">
    <source>
        <dbReference type="ARBA" id="ARBA00004496"/>
    </source>
</evidence>
<evidence type="ECO:0000256" key="4">
    <source>
        <dbReference type="ARBA" id="ARBA00022490"/>
    </source>
</evidence>
<dbReference type="InterPro" id="IPR007052">
    <property type="entry name" value="CS_dom"/>
</dbReference>
<feature type="domain" description="CS" evidence="7">
    <location>
        <begin position="89"/>
        <end position="177"/>
    </location>
</feature>
<dbReference type="STRING" id="400682.A0A1X7SVA9"/>
<dbReference type="PANTHER" id="PTHR21664:SF1">
    <property type="entry name" value="NUDC DOMAIN-CONTAINING PROTEIN 1"/>
    <property type="match status" value="1"/>
</dbReference>
<dbReference type="PANTHER" id="PTHR21664">
    <property type="entry name" value="CHRONIC MYELOGENOUS LEUKEMIA TUMOR ANTIGEN 66"/>
    <property type="match status" value="1"/>
</dbReference>
<comment type="subcellular location">
    <subcellularLocation>
        <location evidence="2">Cytoplasm</location>
    </subcellularLocation>
    <subcellularLocation>
        <location evidence="1">Nucleus</location>
    </subcellularLocation>
</comment>
<dbReference type="InterPro" id="IPR037895">
    <property type="entry name" value="NUDCD1"/>
</dbReference>
<dbReference type="GO" id="GO:0005634">
    <property type="term" value="C:nucleus"/>
    <property type="evidence" value="ECO:0007669"/>
    <property type="project" value="UniProtKB-SubCell"/>
</dbReference>
<dbReference type="Pfam" id="PF04969">
    <property type="entry name" value="CS"/>
    <property type="match status" value="1"/>
</dbReference>
<evidence type="ECO:0000256" key="3">
    <source>
        <dbReference type="ARBA" id="ARBA00018915"/>
    </source>
</evidence>
<sequence length="249" mass="27971">MTFQLEDTSIKYCTCVWWRVCLSDRLGSGNIEVVSQTQLCRFRATTVPLYSEYINECLLLVSESAPGIDREEKKVNEDKESDGNTNQDTMEYNTGWNQSSTDINISIMIPEDVNKSDIVCIMESTSISVGLSDGTTYIRGDLLYNIDECTSTWTYSKGKLDITLEKMADGVEWSSLFKDGSLPPLDDESKEMKRKRSTLVGGDCGSPSKYSKQSLITNSLEECDTDDDQDINVYLINNNGFIVQKVLID</sequence>
<dbReference type="SUPFAM" id="SSF49764">
    <property type="entry name" value="HSP20-like chaperones"/>
    <property type="match status" value="1"/>
</dbReference>
<name>A0A1X7SVA9_AMPQE</name>
<keyword evidence="5" id="KW-0539">Nucleus</keyword>
<dbReference type="PROSITE" id="PS51203">
    <property type="entry name" value="CS"/>
    <property type="match status" value="1"/>
</dbReference>
<organism evidence="8">
    <name type="scientific">Amphimedon queenslandica</name>
    <name type="common">Sponge</name>
    <dbReference type="NCBI Taxonomy" id="400682"/>
    <lineage>
        <taxon>Eukaryota</taxon>
        <taxon>Metazoa</taxon>
        <taxon>Porifera</taxon>
        <taxon>Demospongiae</taxon>
        <taxon>Heteroscleromorpha</taxon>
        <taxon>Haplosclerida</taxon>
        <taxon>Niphatidae</taxon>
        <taxon>Amphimedon</taxon>
    </lineage>
</organism>
<proteinExistence type="predicted"/>
<feature type="compositionally biased region" description="Polar residues" evidence="6">
    <location>
        <begin position="83"/>
        <end position="93"/>
    </location>
</feature>
<dbReference type="CDD" id="cd06467">
    <property type="entry name" value="p23_NUDC_like"/>
    <property type="match status" value="1"/>
</dbReference>
<dbReference type="InParanoid" id="A0A1X7SVA9"/>
<dbReference type="Gene3D" id="2.60.40.790">
    <property type="match status" value="1"/>
</dbReference>
<evidence type="ECO:0000259" key="7">
    <source>
        <dbReference type="PROSITE" id="PS51203"/>
    </source>
</evidence>
<feature type="region of interest" description="Disordered" evidence="6">
    <location>
        <begin position="70"/>
        <end position="93"/>
    </location>
</feature>
<evidence type="ECO:0000256" key="1">
    <source>
        <dbReference type="ARBA" id="ARBA00004123"/>
    </source>
</evidence>
<keyword evidence="4" id="KW-0963">Cytoplasm</keyword>